<dbReference type="InParanoid" id="A0A2K1JD29"/>
<reference evidence="4 6" key="2">
    <citation type="journal article" date="2018" name="Plant J.">
        <title>The Physcomitrella patens chromosome-scale assembly reveals moss genome structure and evolution.</title>
        <authorList>
            <person name="Lang D."/>
            <person name="Ullrich K.K."/>
            <person name="Murat F."/>
            <person name="Fuchs J."/>
            <person name="Jenkins J."/>
            <person name="Haas F.B."/>
            <person name="Piednoel M."/>
            <person name="Gundlach H."/>
            <person name="Van Bel M."/>
            <person name="Meyberg R."/>
            <person name="Vives C."/>
            <person name="Morata J."/>
            <person name="Symeonidi A."/>
            <person name="Hiss M."/>
            <person name="Muchero W."/>
            <person name="Kamisugi Y."/>
            <person name="Saleh O."/>
            <person name="Blanc G."/>
            <person name="Decker E.L."/>
            <person name="van Gessel N."/>
            <person name="Grimwood J."/>
            <person name="Hayes R.D."/>
            <person name="Graham S.W."/>
            <person name="Gunter L.E."/>
            <person name="McDaniel S.F."/>
            <person name="Hoernstein S.N.W."/>
            <person name="Larsson A."/>
            <person name="Li F.W."/>
            <person name="Perroud P.F."/>
            <person name="Phillips J."/>
            <person name="Ranjan P."/>
            <person name="Rokshar D.S."/>
            <person name="Rothfels C.J."/>
            <person name="Schneider L."/>
            <person name="Shu S."/>
            <person name="Stevenson D.W."/>
            <person name="Thummler F."/>
            <person name="Tillich M."/>
            <person name="Villarreal Aguilar J.C."/>
            <person name="Widiez T."/>
            <person name="Wong G.K."/>
            <person name="Wymore A."/>
            <person name="Zhang Y."/>
            <person name="Zimmer A.D."/>
            <person name="Quatrano R.S."/>
            <person name="Mayer K.F.X."/>
            <person name="Goodstein D."/>
            <person name="Casacuberta J.M."/>
            <person name="Vandepoele K."/>
            <person name="Reski R."/>
            <person name="Cuming A.C."/>
            <person name="Tuskan G.A."/>
            <person name="Maumus F."/>
            <person name="Salse J."/>
            <person name="Schmutz J."/>
            <person name="Rensing S.A."/>
        </authorList>
    </citation>
    <scope>NUCLEOTIDE SEQUENCE [LARGE SCALE GENOMIC DNA]</scope>
    <source>
        <strain evidence="5 6">cv. Gransden 2004</strain>
    </source>
</reference>
<feature type="domain" description="Gag1-like clamp" evidence="3">
    <location>
        <begin position="77"/>
        <end position="135"/>
    </location>
</feature>
<dbReference type="InterPro" id="IPR025124">
    <property type="entry name" value="Gag1-like_clamp"/>
</dbReference>
<dbReference type="PANTHER" id="PTHR33373">
    <property type="entry name" value="OS07G0479600 PROTEIN"/>
    <property type="match status" value="1"/>
</dbReference>
<keyword evidence="2" id="KW-0732">Signal</keyword>
<evidence type="ECO:0000256" key="1">
    <source>
        <dbReference type="SAM" id="MobiDB-lite"/>
    </source>
</evidence>
<feature type="signal peptide" evidence="2">
    <location>
        <begin position="1"/>
        <end position="25"/>
    </location>
</feature>
<dbReference type="EnsemblPlants" id="Pp3c15_13560V3.2">
    <property type="protein sequence ID" value="Pp3c15_13560V3.2"/>
    <property type="gene ID" value="Pp3c15_13560"/>
</dbReference>
<evidence type="ECO:0000313" key="4">
    <source>
        <dbReference type="EMBL" id="PNR39433.1"/>
    </source>
</evidence>
<feature type="compositionally biased region" description="Low complexity" evidence="1">
    <location>
        <begin position="63"/>
        <end position="75"/>
    </location>
</feature>
<protein>
    <recommendedName>
        <fullName evidence="3">Gag1-like clamp domain-containing protein</fullName>
    </recommendedName>
</protein>
<dbReference type="Proteomes" id="UP000006727">
    <property type="component" value="Chromosome 15"/>
</dbReference>
<name>A0A2K1JD29_PHYPA</name>
<evidence type="ECO:0000313" key="6">
    <source>
        <dbReference type="Proteomes" id="UP000006727"/>
    </source>
</evidence>
<dbReference type="Gramene" id="Pp3c15_13560V3.2">
    <property type="protein sequence ID" value="Pp3c15_13560V3.2"/>
    <property type="gene ID" value="Pp3c15_13560"/>
</dbReference>
<dbReference type="FunCoup" id="A0A2K1JD29">
    <property type="interactions" value="948"/>
</dbReference>
<organism evidence="4">
    <name type="scientific">Physcomitrium patens</name>
    <name type="common">Spreading-leaved earth moss</name>
    <name type="synonym">Physcomitrella patens</name>
    <dbReference type="NCBI Taxonomy" id="3218"/>
    <lineage>
        <taxon>Eukaryota</taxon>
        <taxon>Viridiplantae</taxon>
        <taxon>Streptophyta</taxon>
        <taxon>Embryophyta</taxon>
        <taxon>Bryophyta</taxon>
        <taxon>Bryophytina</taxon>
        <taxon>Bryopsida</taxon>
        <taxon>Funariidae</taxon>
        <taxon>Funariales</taxon>
        <taxon>Funariaceae</taxon>
        <taxon>Physcomitrium</taxon>
    </lineage>
</organism>
<dbReference type="Pfam" id="PF13259">
    <property type="entry name" value="clamp_Gag1-like"/>
    <property type="match status" value="1"/>
</dbReference>
<keyword evidence="6" id="KW-1185">Reference proteome</keyword>
<dbReference type="EnsemblPlants" id="Pp3c15_13560V3.1">
    <property type="protein sequence ID" value="Pp3c15_13560V3.1"/>
    <property type="gene ID" value="Pp3c15_13560"/>
</dbReference>
<gene>
    <name evidence="4" type="ORF">PHYPA_019711</name>
</gene>
<sequence length="199" mass="23268">MFSMLDWFWLIKLSILCMRCMYGCGNCFGRFTKSQKLDLRTTQDFLGADIGEAVPLNNPLGTSSSNEMENNGSNSCQQRPSSSIDANHLSLEAHSPAENDVNSPYVNHALRRWTEERREWLGNRERPRPKRHREPVIRKWWIFLLMYGSKKVSTSKTAYAGHEDVLYSNNFKNHLSLVHTHLQCWFFYCIANHSFVYKR</sequence>
<reference evidence="4 6" key="1">
    <citation type="journal article" date="2008" name="Science">
        <title>The Physcomitrella genome reveals evolutionary insights into the conquest of land by plants.</title>
        <authorList>
            <person name="Rensing S."/>
            <person name="Lang D."/>
            <person name="Zimmer A."/>
            <person name="Terry A."/>
            <person name="Salamov A."/>
            <person name="Shapiro H."/>
            <person name="Nishiyama T."/>
            <person name="Perroud P.-F."/>
            <person name="Lindquist E."/>
            <person name="Kamisugi Y."/>
            <person name="Tanahashi T."/>
            <person name="Sakakibara K."/>
            <person name="Fujita T."/>
            <person name="Oishi K."/>
            <person name="Shin-I T."/>
            <person name="Kuroki Y."/>
            <person name="Toyoda A."/>
            <person name="Suzuki Y."/>
            <person name="Hashimoto A."/>
            <person name="Yamaguchi K."/>
            <person name="Sugano A."/>
            <person name="Kohara Y."/>
            <person name="Fujiyama A."/>
            <person name="Anterola A."/>
            <person name="Aoki S."/>
            <person name="Ashton N."/>
            <person name="Barbazuk W.B."/>
            <person name="Barker E."/>
            <person name="Bennetzen J."/>
            <person name="Bezanilla M."/>
            <person name="Blankenship R."/>
            <person name="Cho S.H."/>
            <person name="Dutcher S."/>
            <person name="Estelle M."/>
            <person name="Fawcett J.A."/>
            <person name="Gundlach H."/>
            <person name="Hanada K."/>
            <person name="Heyl A."/>
            <person name="Hicks K.A."/>
            <person name="Hugh J."/>
            <person name="Lohr M."/>
            <person name="Mayer K."/>
            <person name="Melkozernov A."/>
            <person name="Murata T."/>
            <person name="Nelson D."/>
            <person name="Pils B."/>
            <person name="Prigge M."/>
            <person name="Reiss B."/>
            <person name="Renner T."/>
            <person name="Rombauts S."/>
            <person name="Rushton P."/>
            <person name="Sanderfoot A."/>
            <person name="Schween G."/>
            <person name="Shiu S.-H."/>
            <person name="Stueber K."/>
            <person name="Theodoulou F.L."/>
            <person name="Tu H."/>
            <person name="Van de Peer Y."/>
            <person name="Verrier P.J."/>
            <person name="Waters E."/>
            <person name="Wood A."/>
            <person name="Yang L."/>
            <person name="Cove D."/>
            <person name="Cuming A."/>
            <person name="Hasebe M."/>
            <person name="Lucas S."/>
            <person name="Mishler D.B."/>
            <person name="Reski R."/>
            <person name="Grigoriev I."/>
            <person name="Quatrano R.S."/>
            <person name="Boore J.L."/>
        </authorList>
    </citation>
    <scope>NUCLEOTIDE SEQUENCE [LARGE SCALE GENOMIC DNA]</scope>
    <source>
        <strain evidence="5 6">cv. Gransden 2004</strain>
    </source>
</reference>
<reference evidence="5" key="3">
    <citation type="submission" date="2020-12" db="UniProtKB">
        <authorList>
            <consortium name="EnsemblPlants"/>
        </authorList>
    </citation>
    <scope>IDENTIFICATION</scope>
</reference>
<dbReference type="EMBL" id="ABEU02000015">
    <property type="protein sequence ID" value="PNR39433.1"/>
    <property type="molecule type" value="Genomic_DNA"/>
</dbReference>
<proteinExistence type="predicted"/>
<evidence type="ECO:0000256" key="2">
    <source>
        <dbReference type="SAM" id="SignalP"/>
    </source>
</evidence>
<feature type="region of interest" description="Disordered" evidence="1">
    <location>
        <begin position="57"/>
        <end position="82"/>
    </location>
</feature>
<feature type="chain" id="PRO_5033310810" description="Gag1-like clamp domain-containing protein" evidence="2">
    <location>
        <begin position="26"/>
        <end position="199"/>
    </location>
</feature>
<evidence type="ECO:0000259" key="3">
    <source>
        <dbReference type="Pfam" id="PF13259"/>
    </source>
</evidence>
<dbReference type="Gramene" id="Pp3c15_13560V3.1">
    <property type="protein sequence ID" value="Pp3c15_13560V3.1"/>
    <property type="gene ID" value="Pp3c15_13560"/>
</dbReference>
<evidence type="ECO:0000313" key="5">
    <source>
        <dbReference type="EnsemblPlants" id="Pp3c15_13560V3.1"/>
    </source>
</evidence>
<dbReference type="PANTHER" id="PTHR33373:SF34">
    <property type="entry name" value="DUF4050 DOMAIN-CONTAINING PROTEIN"/>
    <property type="match status" value="1"/>
</dbReference>
<dbReference type="AlphaFoldDB" id="A0A2K1JD29"/>
<accession>A0A2K1JD29</accession>
<dbReference type="PaxDb" id="3218-PP1S104_208V6.1"/>